<dbReference type="InterPro" id="IPR036600">
    <property type="entry name" value="PAH_sf"/>
</dbReference>
<dbReference type="InterPro" id="IPR003822">
    <property type="entry name" value="PAH"/>
</dbReference>
<dbReference type="PANTHER" id="PTHR12346">
    <property type="entry name" value="SIN3B-RELATED"/>
    <property type="match status" value="1"/>
</dbReference>
<organism evidence="6">
    <name type="scientific">Harpegnathos saltator</name>
    <name type="common">Jerdon's jumping ant</name>
    <dbReference type="NCBI Taxonomy" id="610380"/>
    <lineage>
        <taxon>Eukaryota</taxon>
        <taxon>Metazoa</taxon>
        <taxon>Ecdysozoa</taxon>
        <taxon>Arthropoda</taxon>
        <taxon>Hexapoda</taxon>
        <taxon>Insecta</taxon>
        <taxon>Pterygota</taxon>
        <taxon>Neoptera</taxon>
        <taxon>Endopterygota</taxon>
        <taxon>Hymenoptera</taxon>
        <taxon>Apocrita</taxon>
        <taxon>Aculeata</taxon>
        <taxon>Formicoidea</taxon>
        <taxon>Formicidae</taxon>
        <taxon>Ponerinae</taxon>
        <taxon>Ponerini</taxon>
        <taxon>Harpegnathos</taxon>
    </lineage>
</organism>
<evidence type="ECO:0000256" key="4">
    <source>
        <dbReference type="SAM" id="MobiDB-lite"/>
    </source>
</evidence>
<dbReference type="GO" id="GO:0005634">
    <property type="term" value="C:nucleus"/>
    <property type="evidence" value="ECO:0007669"/>
    <property type="project" value="UniProtKB-SubCell"/>
</dbReference>
<protein>
    <submittedName>
        <fullName evidence="5">Paired amphipathic helix protein Sin3a</fullName>
    </submittedName>
</protein>
<accession>E2BQN7</accession>
<dbReference type="InterPro" id="IPR039774">
    <property type="entry name" value="Sin3-like"/>
</dbReference>
<evidence type="ECO:0000256" key="1">
    <source>
        <dbReference type="ARBA" id="ARBA00004123"/>
    </source>
</evidence>
<keyword evidence="6" id="KW-1185">Reference proteome</keyword>
<dbReference type="PROSITE" id="PS51477">
    <property type="entry name" value="PAH"/>
    <property type="match status" value="1"/>
</dbReference>
<dbReference type="EMBL" id="GL449784">
    <property type="protein sequence ID" value="EFN82002.1"/>
    <property type="molecule type" value="Genomic_DNA"/>
</dbReference>
<name>E2BQN7_HARSA</name>
<dbReference type="Gene3D" id="1.20.1160.11">
    <property type="entry name" value="Paired amphipathic helix"/>
    <property type="match status" value="2"/>
</dbReference>
<evidence type="ECO:0000313" key="5">
    <source>
        <dbReference type="EMBL" id="EFN82002.1"/>
    </source>
</evidence>
<proteinExistence type="predicted"/>
<dbReference type="Proteomes" id="UP000008237">
    <property type="component" value="Unassembled WGS sequence"/>
</dbReference>
<reference evidence="5 6" key="1">
    <citation type="journal article" date="2010" name="Science">
        <title>Genomic comparison of the ants Camponotus floridanus and Harpegnathos saltator.</title>
        <authorList>
            <person name="Bonasio R."/>
            <person name="Zhang G."/>
            <person name="Ye C."/>
            <person name="Mutti N.S."/>
            <person name="Fang X."/>
            <person name="Qin N."/>
            <person name="Donahue G."/>
            <person name="Yang P."/>
            <person name="Li Q."/>
            <person name="Li C."/>
            <person name="Zhang P."/>
            <person name="Huang Z."/>
            <person name="Berger S.L."/>
            <person name="Reinberg D."/>
            <person name="Wang J."/>
            <person name="Liebig J."/>
        </authorList>
    </citation>
    <scope>NUCLEOTIDE SEQUENCE [LARGE SCALE GENOMIC DNA]</scope>
    <source>
        <strain evidence="5 6">R22 G/1</strain>
    </source>
</reference>
<dbReference type="STRING" id="610380.E2BQN7"/>
<sequence>MSASEEGSGVTRNDDSVNNNNDLHIEADSDHNMDCQLVSDSEIQTHMQQQSIITVKVHLTNVKAPTSLQYDPSFNSSSDFSNLLSTDKESILNYMEEVEQTFINKRQVYEDFIIILKSLYEKRLNLPSFMTQAIHMFKAYPELIVCLNIFITQCKIEVMLSDGRRITGMQPRDSIHSPVLSQDCDLKKIAEFIMIHSRVQFKEEPPVSQTMQTMQTTQTMQKSQESGATYDAKKSETYINLQSTLDYIDKVKYRFCNQPEKYECFAKILSGYAVKQKGKHGTAELKEARMKICWSLRPRDSCGYTGTQFLRTPMPHRRIQRKAEQSHFEAPGHCALCTKHCASCARFLFTVPTASLYDTIFNDSRRILYRRS</sequence>
<gene>
    <name evidence="5" type="ORF">EAI_15667</name>
</gene>
<feature type="region of interest" description="Disordered" evidence="4">
    <location>
        <begin position="1"/>
        <end position="31"/>
    </location>
</feature>
<dbReference type="SUPFAM" id="SSF47762">
    <property type="entry name" value="PAH2 domain"/>
    <property type="match status" value="2"/>
</dbReference>
<dbReference type="GO" id="GO:0003714">
    <property type="term" value="F:transcription corepressor activity"/>
    <property type="evidence" value="ECO:0007669"/>
    <property type="project" value="InterPro"/>
</dbReference>
<evidence type="ECO:0000256" key="3">
    <source>
        <dbReference type="PROSITE-ProRule" id="PRU00810"/>
    </source>
</evidence>
<comment type="subcellular location">
    <subcellularLocation>
        <location evidence="1 3">Nucleus</location>
    </subcellularLocation>
</comment>
<keyword evidence="2 3" id="KW-0539">Nucleus</keyword>
<evidence type="ECO:0000256" key="2">
    <source>
        <dbReference type="ARBA" id="ARBA00023242"/>
    </source>
</evidence>
<dbReference type="InParanoid" id="E2BQN7"/>
<dbReference type="AlphaFoldDB" id="E2BQN7"/>
<dbReference type="OrthoDB" id="10265969at2759"/>
<evidence type="ECO:0000313" key="6">
    <source>
        <dbReference type="Proteomes" id="UP000008237"/>
    </source>
</evidence>